<evidence type="ECO:0000256" key="12">
    <source>
        <dbReference type="SAM" id="Coils"/>
    </source>
</evidence>
<keyword evidence="9 11" id="KW-1133">Transmembrane helix</keyword>
<comment type="pathway">
    <text evidence="3 11">Protein modification; protein glycosylation.</text>
</comment>
<feature type="transmembrane region" description="Helical" evidence="11">
    <location>
        <begin position="438"/>
        <end position="457"/>
    </location>
</feature>
<dbReference type="GO" id="GO:0008250">
    <property type="term" value="C:oligosaccharyltransferase complex"/>
    <property type="evidence" value="ECO:0007669"/>
    <property type="project" value="UniProtKB-UniRule"/>
</dbReference>
<keyword evidence="6 11" id="KW-0812">Transmembrane</keyword>
<evidence type="ECO:0000256" key="9">
    <source>
        <dbReference type="ARBA" id="ARBA00022989"/>
    </source>
</evidence>
<comment type="function">
    <text evidence="1 11">Subunit of the oligosaccharyl transferase (OST) complex that catalyzes the initial transfer of a defined glycan (Glc(3)Man(9)GlcNAc(2) in eukaryotes) from the lipid carrier dolichol-pyrophosphate to an asparagine residue within an Asn-X-Ser/Thr consensus motif in nascent polypeptide chains, the first step in protein N-glycosylation. N-glycosylation occurs cotranslationally and the complex associates with the Sec61 complex at the channel-forming translocon complex that mediates protein translocation across the endoplasmic reticulum (ER). All subunits are required for a maximal enzyme activity.</text>
</comment>
<comment type="subcellular location">
    <subcellularLocation>
        <location evidence="2 11">Endoplasmic reticulum membrane</location>
        <topology evidence="2 11">Single-pass type I membrane protein</topology>
    </subcellularLocation>
</comment>
<dbReference type="GO" id="GO:0018279">
    <property type="term" value="P:protein N-linked glycosylation via asparagine"/>
    <property type="evidence" value="ECO:0007669"/>
    <property type="project" value="TreeGrafter"/>
</dbReference>
<keyword evidence="10 11" id="KW-0472">Membrane</keyword>
<comment type="subunit">
    <text evidence="11">Component of the oligosaccharyltransferase (OST) complex.</text>
</comment>
<dbReference type="PANTHER" id="PTHR21049:SF0">
    <property type="entry name" value="DOLICHYL-DIPHOSPHOOLIGOSACCHARIDE--PROTEIN GLYCOSYLTRANSFERASE SUBUNIT 1"/>
    <property type="match status" value="1"/>
</dbReference>
<evidence type="ECO:0000256" key="8">
    <source>
        <dbReference type="ARBA" id="ARBA00022824"/>
    </source>
</evidence>
<keyword evidence="12" id="KW-0175">Coiled coil</keyword>
<evidence type="ECO:0000256" key="1">
    <source>
        <dbReference type="ARBA" id="ARBA00002791"/>
    </source>
</evidence>
<keyword evidence="14" id="KW-1185">Reference proteome</keyword>
<evidence type="ECO:0000256" key="11">
    <source>
        <dbReference type="RuleBase" id="RU361143"/>
    </source>
</evidence>
<dbReference type="Pfam" id="PF14966">
    <property type="entry name" value="DNA_repr_REX1B"/>
    <property type="match status" value="1"/>
</dbReference>
<reference evidence="13" key="2">
    <citation type="submission" date="2020-11" db="EMBL/GenBank/DDBJ databases">
        <authorList>
            <person name="McCartney M.A."/>
            <person name="Auch B."/>
            <person name="Kono T."/>
            <person name="Mallez S."/>
            <person name="Becker A."/>
            <person name="Gohl D.M."/>
            <person name="Silverstein K.A.T."/>
            <person name="Koren S."/>
            <person name="Bechman K.B."/>
            <person name="Herman A."/>
            <person name="Abrahante J.E."/>
            <person name="Garbe J."/>
        </authorList>
    </citation>
    <scope>NUCLEOTIDE SEQUENCE</scope>
    <source>
        <strain evidence="13">Duluth1</strain>
        <tissue evidence="13">Whole animal</tissue>
    </source>
</reference>
<evidence type="ECO:0000256" key="2">
    <source>
        <dbReference type="ARBA" id="ARBA00004115"/>
    </source>
</evidence>
<feature type="signal peptide" evidence="11">
    <location>
        <begin position="1"/>
        <end position="19"/>
    </location>
</feature>
<evidence type="ECO:0000256" key="3">
    <source>
        <dbReference type="ARBA" id="ARBA00004922"/>
    </source>
</evidence>
<dbReference type="InterPro" id="IPR039491">
    <property type="entry name" value="REX1-B"/>
</dbReference>
<dbReference type="AlphaFoldDB" id="A0A9D4MRV9"/>
<evidence type="ECO:0000256" key="4">
    <source>
        <dbReference type="ARBA" id="ARBA00008905"/>
    </source>
</evidence>
<comment type="caution">
    <text evidence="13">The sequence shown here is derived from an EMBL/GenBank/DDBJ whole genome shotgun (WGS) entry which is preliminary data.</text>
</comment>
<evidence type="ECO:0000313" key="14">
    <source>
        <dbReference type="Proteomes" id="UP000828390"/>
    </source>
</evidence>
<keyword evidence="7 11" id="KW-0732">Signal</keyword>
<dbReference type="PANTHER" id="PTHR21049">
    <property type="entry name" value="RIBOPHORIN I"/>
    <property type="match status" value="1"/>
</dbReference>
<dbReference type="Pfam" id="PF04597">
    <property type="entry name" value="Ribophorin_I"/>
    <property type="match status" value="1"/>
</dbReference>
<evidence type="ECO:0000313" key="13">
    <source>
        <dbReference type="EMBL" id="KAH3881361.1"/>
    </source>
</evidence>
<evidence type="ECO:0000256" key="5">
    <source>
        <dbReference type="ARBA" id="ARBA00017611"/>
    </source>
</evidence>
<keyword evidence="8 11" id="KW-0256">Endoplasmic reticulum</keyword>
<gene>
    <name evidence="13" type="ORF">DPMN_005286</name>
</gene>
<dbReference type="OrthoDB" id="310030at2759"/>
<evidence type="ECO:0000256" key="6">
    <source>
        <dbReference type="ARBA" id="ARBA00022692"/>
    </source>
</evidence>
<feature type="coiled-coil region" evidence="12">
    <location>
        <begin position="514"/>
        <end position="552"/>
    </location>
</feature>
<comment type="similarity">
    <text evidence="4 11">Belongs to the OST1 family.</text>
</comment>
<dbReference type="EMBL" id="JAIWYP010000001">
    <property type="protein sequence ID" value="KAH3881361.1"/>
    <property type="molecule type" value="Genomic_DNA"/>
</dbReference>
<organism evidence="13 14">
    <name type="scientific">Dreissena polymorpha</name>
    <name type="common">Zebra mussel</name>
    <name type="synonym">Mytilus polymorpha</name>
    <dbReference type="NCBI Taxonomy" id="45954"/>
    <lineage>
        <taxon>Eukaryota</taxon>
        <taxon>Metazoa</taxon>
        <taxon>Spiralia</taxon>
        <taxon>Lophotrochozoa</taxon>
        <taxon>Mollusca</taxon>
        <taxon>Bivalvia</taxon>
        <taxon>Autobranchia</taxon>
        <taxon>Heteroconchia</taxon>
        <taxon>Euheterodonta</taxon>
        <taxon>Imparidentia</taxon>
        <taxon>Neoheterodontei</taxon>
        <taxon>Myida</taxon>
        <taxon>Dreissenoidea</taxon>
        <taxon>Dreissenidae</taxon>
        <taxon>Dreissena</taxon>
    </lineage>
</organism>
<sequence length="606" mass="68194">MAIVKHLSLVLVALAFVSAAVNRQDSINGDIVVSAADRKVDISTHLVKINTAYTLENAGKSSVGYFLVPVDTGLADSLSFFGAALKASGDEKGPALTVSQTTVSGHSDKQFWRVNLPSAVESGKTVDVNVETVFSHALTPFPRQITQAEKQYVVFNGNLHVFSPYKVKTQKTTVTTASNTIESFTKTKPNTQTENTITYGPFENKEPFSEAELRVHSENNTPFLTITSMERVIEVSHWGNIAVEEHIEVRHTGAELKGPFSRYDYQRSADHGASVKSFKTVLPAAARDVYYRDEIGNISTSAMRELDDMVELELRPRFPLFGGWKTKYTIGYNVPSYQYLFNEGDQYALKMRFVDHVFDDLVIDQITFKVILPEGSSGMELKTPFQVQKGENGLHYTYLDTVGRPVIVAYKNNLVDQHIQDFELHYTFQKWRLLQEPLLVVGAFYLLFLVVIVYVRLDFSITKDEAKESKMRVASLLDEVQSAQDRRSALYQSYDDAVDKYKSSKDQATFVSTRKKIDADYKQLTTQLQGLQTQLKNEGSDLAEKVAELNRQDQQYKEQLGAQVTLAEKLVAGKLNKAQYVDSDKAIEDKRSEIYKKMEDISSSLN</sequence>
<dbReference type="Proteomes" id="UP000828390">
    <property type="component" value="Unassembled WGS sequence"/>
</dbReference>
<accession>A0A9D4MRV9</accession>
<proteinExistence type="inferred from homology"/>
<feature type="chain" id="PRO_5039744473" description="Dolichyl-diphosphooligosaccharide--protein glycosyltransferase subunit 1" evidence="11">
    <location>
        <begin position="20"/>
        <end position="606"/>
    </location>
</feature>
<name>A0A9D4MRV9_DREPO</name>
<evidence type="ECO:0000256" key="10">
    <source>
        <dbReference type="ARBA" id="ARBA00023136"/>
    </source>
</evidence>
<protein>
    <recommendedName>
        <fullName evidence="5 11">Dolichyl-diphosphooligosaccharide--protein glycosyltransferase subunit 1</fullName>
    </recommendedName>
</protein>
<evidence type="ECO:0000256" key="7">
    <source>
        <dbReference type="ARBA" id="ARBA00022729"/>
    </source>
</evidence>
<reference evidence="13" key="1">
    <citation type="journal article" date="2019" name="bioRxiv">
        <title>The Genome of the Zebra Mussel, Dreissena polymorpha: A Resource for Invasive Species Research.</title>
        <authorList>
            <person name="McCartney M.A."/>
            <person name="Auch B."/>
            <person name="Kono T."/>
            <person name="Mallez S."/>
            <person name="Zhang Y."/>
            <person name="Obille A."/>
            <person name="Becker A."/>
            <person name="Abrahante J.E."/>
            <person name="Garbe J."/>
            <person name="Badalamenti J.P."/>
            <person name="Herman A."/>
            <person name="Mangelson H."/>
            <person name="Liachko I."/>
            <person name="Sullivan S."/>
            <person name="Sone E.D."/>
            <person name="Koren S."/>
            <person name="Silverstein K.A.T."/>
            <person name="Beckman K.B."/>
            <person name="Gohl D.M."/>
        </authorList>
    </citation>
    <scope>NUCLEOTIDE SEQUENCE</scope>
    <source>
        <strain evidence="13">Duluth1</strain>
        <tissue evidence="13">Whole animal</tissue>
    </source>
</reference>
<dbReference type="InterPro" id="IPR007676">
    <property type="entry name" value="Ribophorin_I"/>
</dbReference>